<evidence type="ECO:0000256" key="9">
    <source>
        <dbReference type="ARBA" id="ARBA00023180"/>
    </source>
</evidence>
<dbReference type="InterPro" id="IPR050647">
    <property type="entry name" value="Plant_LRR-RLKs"/>
</dbReference>
<dbReference type="Proteomes" id="UP000265520">
    <property type="component" value="Unassembled WGS sequence"/>
</dbReference>
<name>A0A392P2A7_9FABA</name>
<keyword evidence="4" id="KW-0808">Transferase</keyword>
<dbReference type="PANTHER" id="PTHR48056:SF29">
    <property type="entry name" value="RECEPTOR-LIKE PROTEIN KINASE HSL1"/>
    <property type="match status" value="1"/>
</dbReference>
<protein>
    <recommendedName>
        <fullName evidence="1">non-specific serine/threonine protein kinase</fullName>
        <ecNumber evidence="1">2.7.11.1</ecNumber>
    </recommendedName>
</protein>
<dbReference type="SMART" id="SM00220">
    <property type="entry name" value="S_TKc"/>
    <property type="match status" value="1"/>
</dbReference>
<dbReference type="InterPro" id="IPR000719">
    <property type="entry name" value="Prot_kinase_dom"/>
</dbReference>
<evidence type="ECO:0000259" key="14">
    <source>
        <dbReference type="PROSITE" id="PS50011"/>
    </source>
</evidence>
<keyword evidence="15" id="KW-0675">Receptor</keyword>
<keyword evidence="3" id="KW-0433">Leucine-rich repeat</keyword>
<dbReference type="GO" id="GO:0005524">
    <property type="term" value="F:ATP binding"/>
    <property type="evidence" value="ECO:0007669"/>
    <property type="project" value="UniProtKB-UniRule"/>
</dbReference>
<dbReference type="PROSITE" id="PS00108">
    <property type="entry name" value="PROTEIN_KINASE_ST"/>
    <property type="match status" value="1"/>
</dbReference>
<proteinExistence type="inferred from homology"/>
<dbReference type="Pfam" id="PF00069">
    <property type="entry name" value="Pkinase"/>
    <property type="match status" value="1"/>
</dbReference>
<dbReference type="PANTHER" id="PTHR48056">
    <property type="entry name" value="LRR RECEPTOR-LIKE SERINE/THREONINE-PROTEIN KINASE-RELATED"/>
    <property type="match status" value="1"/>
</dbReference>
<dbReference type="FunFam" id="3.30.200.20:FF:000512">
    <property type="entry name" value="Receptor-like protein kinase HSL1"/>
    <property type="match status" value="1"/>
</dbReference>
<feature type="domain" description="Protein kinase" evidence="14">
    <location>
        <begin position="37"/>
        <end position="225"/>
    </location>
</feature>
<evidence type="ECO:0000256" key="11">
    <source>
        <dbReference type="ARBA" id="ARBA00048679"/>
    </source>
</evidence>
<organism evidence="15 16">
    <name type="scientific">Trifolium medium</name>
    <dbReference type="NCBI Taxonomy" id="97028"/>
    <lineage>
        <taxon>Eukaryota</taxon>
        <taxon>Viridiplantae</taxon>
        <taxon>Streptophyta</taxon>
        <taxon>Embryophyta</taxon>
        <taxon>Tracheophyta</taxon>
        <taxon>Spermatophyta</taxon>
        <taxon>Magnoliopsida</taxon>
        <taxon>eudicotyledons</taxon>
        <taxon>Gunneridae</taxon>
        <taxon>Pentapetalae</taxon>
        <taxon>rosids</taxon>
        <taxon>fabids</taxon>
        <taxon>Fabales</taxon>
        <taxon>Fabaceae</taxon>
        <taxon>Papilionoideae</taxon>
        <taxon>50 kb inversion clade</taxon>
        <taxon>NPAAA clade</taxon>
        <taxon>Hologalegina</taxon>
        <taxon>IRL clade</taxon>
        <taxon>Trifolieae</taxon>
        <taxon>Trifolium</taxon>
    </lineage>
</organism>
<evidence type="ECO:0000256" key="2">
    <source>
        <dbReference type="ARBA" id="ARBA00022527"/>
    </source>
</evidence>
<sequence>FLIIKAFKKRKEGLDNSWKLISFQRLSFDESSIVSSMTEQNIIGSGGYGTVYRVDVDGLGYVAVKKIWNNKKLDDKLRSSFCAEVKILSNIRHNNIVRLLCCISNDDSMLLVYEYLEKHSLDKWLRTKSKSSSSTFSGSVQPHVVLDWPKRLKIAIGAAQGLSYMHHDCSPPIIHRDVKTSNILLDAQFNAKVADFGLARILVKPDELNTMSSVIGSFGYIAPGE</sequence>
<evidence type="ECO:0000313" key="15">
    <source>
        <dbReference type="EMBL" id="MCI06191.1"/>
    </source>
</evidence>
<reference evidence="15 16" key="1">
    <citation type="journal article" date="2018" name="Front. Plant Sci.">
        <title>Red Clover (Trifolium pratense) and Zigzag Clover (T. medium) - A Picture of Genomic Similarities and Differences.</title>
        <authorList>
            <person name="Dluhosova J."/>
            <person name="Istvanek J."/>
            <person name="Nedelnik J."/>
            <person name="Repkova J."/>
        </authorList>
    </citation>
    <scope>NUCLEOTIDE SEQUENCE [LARGE SCALE GENOMIC DNA]</scope>
    <source>
        <strain evidence="16">cv. 10/8</strain>
        <tissue evidence="15">Leaf</tissue>
    </source>
</reference>
<dbReference type="GO" id="GO:0033612">
    <property type="term" value="F:receptor serine/threonine kinase binding"/>
    <property type="evidence" value="ECO:0007669"/>
    <property type="project" value="TreeGrafter"/>
</dbReference>
<dbReference type="PROSITE" id="PS50011">
    <property type="entry name" value="PROTEIN_KINASE_DOM"/>
    <property type="match status" value="1"/>
</dbReference>
<dbReference type="InterPro" id="IPR008271">
    <property type="entry name" value="Ser/Thr_kinase_AS"/>
</dbReference>
<evidence type="ECO:0000256" key="10">
    <source>
        <dbReference type="ARBA" id="ARBA00047899"/>
    </source>
</evidence>
<evidence type="ECO:0000256" key="4">
    <source>
        <dbReference type="ARBA" id="ARBA00022679"/>
    </source>
</evidence>
<evidence type="ECO:0000256" key="5">
    <source>
        <dbReference type="ARBA" id="ARBA00022737"/>
    </source>
</evidence>
<dbReference type="GO" id="GO:0004674">
    <property type="term" value="F:protein serine/threonine kinase activity"/>
    <property type="evidence" value="ECO:0007669"/>
    <property type="project" value="UniProtKB-KW"/>
</dbReference>
<dbReference type="Gene3D" id="1.10.510.10">
    <property type="entry name" value="Transferase(Phosphotransferase) domain 1"/>
    <property type="match status" value="1"/>
</dbReference>
<comment type="similarity">
    <text evidence="13">Belongs to the protein kinase superfamily.</text>
</comment>
<dbReference type="SUPFAM" id="SSF56112">
    <property type="entry name" value="Protein kinase-like (PK-like)"/>
    <property type="match status" value="1"/>
</dbReference>
<dbReference type="PROSITE" id="PS00107">
    <property type="entry name" value="PROTEIN_KINASE_ATP"/>
    <property type="match status" value="1"/>
</dbReference>
<dbReference type="FunFam" id="1.10.510.10:FF:001023">
    <property type="entry name" value="Os07g0541700 protein"/>
    <property type="match status" value="1"/>
</dbReference>
<keyword evidence="9" id="KW-0325">Glycoprotein</keyword>
<dbReference type="InterPro" id="IPR011009">
    <property type="entry name" value="Kinase-like_dom_sf"/>
</dbReference>
<accession>A0A392P2A7</accession>
<dbReference type="EC" id="2.7.11.1" evidence="1"/>
<keyword evidence="6 12" id="KW-0547">Nucleotide-binding</keyword>
<feature type="non-terminal residue" evidence="15">
    <location>
        <position position="1"/>
    </location>
</feature>
<evidence type="ECO:0000256" key="3">
    <source>
        <dbReference type="ARBA" id="ARBA00022614"/>
    </source>
</evidence>
<evidence type="ECO:0000256" key="13">
    <source>
        <dbReference type="RuleBase" id="RU000304"/>
    </source>
</evidence>
<dbReference type="EMBL" id="LXQA010061036">
    <property type="protein sequence ID" value="MCI06191.1"/>
    <property type="molecule type" value="Genomic_DNA"/>
</dbReference>
<keyword evidence="2 13" id="KW-0723">Serine/threonine-protein kinase</keyword>
<keyword evidence="5" id="KW-0677">Repeat</keyword>
<evidence type="ECO:0000256" key="6">
    <source>
        <dbReference type="ARBA" id="ARBA00022741"/>
    </source>
</evidence>
<evidence type="ECO:0000256" key="1">
    <source>
        <dbReference type="ARBA" id="ARBA00012513"/>
    </source>
</evidence>
<evidence type="ECO:0000256" key="7">
    <source>
        <dbReference type="ARBA" id="ARBA00022777"/>
    </source>
</evidence>
<evidence type="ECO:0000256" key="8">
    <source>
        <dbReference type="ARBA" id="ARBA00022840"/>
    </source>
</evidence>
<keyword evidence="16" id="KW-1185">Reference proteome</keyword>
<keyword evidence="7 15" id="KW-0418">Kinase</keyword>
<keyword evidence="8 12" id="KW-0067">ATP-binding</keyword>
<comment type="caution">
    <text evidence="15">The sequence shown here is derived from an EMBL/GenBank/DDBJ whole genome shotgun (WGS) entry which is preliminary data.</text>
</comment>
<comment type="catalytic activity">
    <reaction evidence="11">
        <text>L-seryl-[protein] + ATP = O-phospho-L-seryl-[protein] + ADP + H(+)</text>
        <dbReference type="Rhea" id="RHEA:17989"/>
        <dbReference type="Rhea" id="RHEA-COMP:9863"/>
        <dbReference type="Rhea" id="RHEA-COMP:11604"/>
        <dbReference type="ChEBI" id="CHEBI:15378"/>
        <dbReference type="ChEBI" id="CHEBI:29999"/>
        <dbReference type="ChEBI" id="CHEBI:30616"/>
        <dbReference type="ChEBI" id="CHEBI:83421"/>
        <dbReference type="ChEBI" id="CHEBI:456216"/>
        <dbReference type="EC" id="2.7.11.1"/>
    </reaction>
</comment>
<dbReference type="InterPro" id="IPR017441">
    <property type="entry name" value="Protein_kinase_ATP_BS"/>
</dbReference>
<dbReference type="AlphaFoldDB" id="A0A392P2A7"/>
<evidence type="ECO:0000256" key="12">
    <source>
        <dbReference type="PROSITE-ProRule" id="PRU10141"/>
    </source>
</evidence>
<evidence type="ECO:0000313" key="16">
    <source>
        <dbReference type="Proteomes" id="UP000265520"/>
    </source>
</evidence>
<comment type="catalytic activity">
    <reaction evidence="10">
        <text>L-threonyl-[protein] + ATP = O-phospho-L-threonyl-[protein] + ADP + H(+)</text>
        <dbReference type="Rhea" id="RHEA:46608"/>
        <dbReference type="Rhea" id="RHEA-COMP:11060"/>
        <dbReference type="Rhea" id="RHEA-COMP:11605"/>
        <dbReference type="ChEBI" id="CHEBI:15378"/>
        <dbReference type="ChEBI" id="CHEBI:30013"/>
        <dbReference type="ChEBI" id="CHEBI:30616"/>
        <dbReference type="ChEBI" id="CHEBI:61977"/>
        <dbReference type="ChEBI" id="CHEBI:456216"/>
        <dbReference type="EC" id="2.7.11.1"/>
    </reaction>
</comment>
<feature type="binding site" evidence="12">
    <location>
        <position position="66"/>
    </location>
    <ligand>
        <name>ATP</name>
        <dbReference type="ChEBI" id="CHEBI:30616"/>
    </ligand>
</feature>